<dbReference type="OrthoDB" id="7585835at2"/>
<evidence type="ECO:0000313" key="3">
    <source>
        <dbReference type="Proteomes" id="UP000315673"/>
    </source>
</evidence>
<sequence>MLQFSRAVQLTSATLNVYGIGNSSDSDAAIYNLGALIGPQPSWNGAINLNGATNDTSIWTAADGQGSRTAMLNTSSFSQVWLISAAQLPANDRDDGFKLGQLVVNAAPQVPEPATWAMLIMGFGAIGASLRRRAAATTAALA</sequence>
<keyword evidence="3" id="KW-1185">Reference proteome</keyword>
<dbReference type="AlphaFoldDB" id="A0A5B8LLM2"/>
<organism evidence="2 3">
    <name type="scientific">Sphingomonas panacisoli</name>
    <dbReference type="NCBI Taxonomy" id="1813879"/>
    <lineage>
        <taxon>Bacteria</taxon>
        <taxon>Pseudomonadati</taxon>
        <taxon>Pseudomonadota</taxon>
        <taxon>Alphaproteobacteria</taxon>
        <taxon>Sphingomonadales</taxon>
        <taxon>Sphingomonadaceae</taxon>
        <taxon>Sphingomonas</taxon>
    </lineage>
</organism>
<reference evidence="2 3" key="1">
    <citation type="submission" date="2019-07" db="EMBL/GenBank/DDBJ databases">
        <title>Full genome sequence of Sphingomonas sp. 4R-6-7(HKS19).</title>
        <authorList>
            <person name="Im W.-T."/>
        </authorList>
    </citation>
    <scope>NUCLEOTIDE SEQUENCE [LARGE SCALE GENOMIC DNA]</scope>
    <source>
        <strain evidence="2 3">HKS19</strain>
    </source>
</reference>
<accession>A0A5B8LLM2</accession>
<proteinExistence type="predicted"/>
<dbReference type="Pfam" id="PF07589">
    <property type="entry name" value="PEP-CTERM"/>
    <property type="match status" value="1"/>
</dbReference>
<gene>
    <name evidence="2" type="ORF">FPZ24_08980</name>
</gene>
<evidence type="ECO:0000313" key="2">
    <source>
        <dbReference type="EMBL" id="QDZ09117.1"/>
    </source>
</evidence>
<protein>
    <submittedName>
        <fullName evidence="2">PEP-CTERM sorting domain-containing protein</fullName>
    </submittedName>
</protein>
<dbReference type="InterPro" id="IPR013424">
    <property type="entry name" value="Ice-binding_C"/>
</dbReference>
<dbReference type="Proteomes" id="UP000315673">
    <property type="component" value="Chromosome"/>
</dbReference>
<dbReference type="NCBIfam" id="NF035944">
    <property type="entry name" value="PEPxxWA-CTERM"/>
    <property type="match status" value="1"/>
</dbReference>
<evidence type="ECO:0000259" key="1">
    <source>
        <dbReference type="Pfam" id="PF07589"/>
    </source>
</evidence>
<dbReference type="EMBL" id="CP042306">
    <property type="protein sequence ID" value="QDZ09117.1"/>
    <property type="molecule type" value="Genomic_DNA"/>
</dbReference>
<dbReference type="KEGG" id="spai:FPZ24_08980"/>
<name>A0A5B8LLM2_9SPHN</name>
<feature type="domain" description="Ice-binding protein C-terminal" evidence="1">
    <location>
        <begin position="109"/>
        <end position="133"/>
    </location>
</feature>
<dbReference type="NCBIfam" id="TIGR02595">
    <property type="entry name" value="PEP_CTERM"/>
    <property type="match status" value="1"/>
</dbReference>